<keyword evidence="4" id="KW-0456">Lyase</keyword>
<dbReference type="Proteomes" id="UP000460549">
    <property type="component" value="Unassembled WGS sequence"/>
</dbReference>
<dbReference type="NCBIfam" id="NF041359">
    <property type="entry name" value="GntG_guanitoxin"/>
    <property type="match status" value="1"/>
</dbReference>
<sequence>MKRYDLRSDTITLQTPQMREAMYRAEVGDDVYGEDKTVNRLEAMARELTGKEESLFVSSGCMGNLLSLMIYGGRGNEVLCANESHIIQHEIGAVSAIANTIPIIVPSVNGIIDETKLESFIRPYSYDMGKSAMIEVENTTSGLIYPIEKMKAIKEIAERHNMKVHLDGARIFNAVVESGIELSEYAKYCDDITFCLSKGLGCPVGSMLSGDKEFIHLAKRYRKMLGGGMRQIGYLAAAGIYALENHVERLKEDHENCKLIRDAVASTSWARVLTYGTNILFFTSDSYDISKIVKKFNDDGVMVLCECNACRVVTNIGISQKDAQEIANYIKSFDPESING</sequence>
<dbReference type="AlphaFoldDB" id="A0A7X2PEG9"/>
<comment type="cofactor">
    <cofactor evidence="1">
        <name>pyridoxal 5'-phosphate</name>
        <dbReference type="ChEBI" id="CHEBI:597326"/>
    </cofactor>
</comment>
<evidence type="ECO:0000256" key="4">
    <source>
        <dbReference type="ARBA" id="ARBA00023239"/>
    </source>
</evidence>
<accession>A0A7X2PEG9</accession>
<dbReference type="PANTHER" id="PTHR48097:SF9">
    <property type="entry name" value="L-THREONINE ALDOLASE"/>
    <property type="match status" value="1"/>
</dbReference>
<dbReference type="RefSeq" id="WP_154426113.1">
    <property type="nucleotide sequence ID" value="NZ_VUNN01000019.1"/>
</dbReference>
<organism evidence="7 8">
    <name type="scientific">Bullifex porci</name>
    <dbReference type="NCBI Taxonomy" id="2606638"/>
    <lineage>
        <taxon>Bacteria</taxon>
        <taxon>Pseudomonadati</taxon>
        <taxon>Spirochaetota</taxon>
        <taxon>Spirochaetia</taxon>
        <taxon>Spirochaetales</taxon>
        <taxon>Spirochaetaceae</taxon>
        <taxon>Bullifex</taxon>
    </lineage>
</organism>
<dbReference type="GO" id="GO:0006567">
    <property type="term" value="P:L-threonine catabolic process"/>
    <property type="evidence" value="ECO:0007669"/>
    <property type="project" value="TreeGrafter"/>
</dbReference>
<gene>
    <name evidence="7" type="ORF">FYJ80_08865</name>
</gene>
<feature type="modified residue" description="N6-(pyridoxal phosphate)lysine" evidence="5">
    <location>
        <position position="198"/>
    </location>
</feature>
<evidence type="ECO:0000256" key="3">
    <source>
        <dbReference type="ARBA" id="ARBA00022898"/>
    </source>
</evidence>
<protein>
    <submittedName>
        <fullName evidence="7">Low specificity L-threonine aldolase</fullName>
    </submittedName>
</protein>
<keyword evidence="3" id="KW-0663">Pyridoxal phosphate</keyword>
<dbReference type="PANTHER" id="PTHR48097">
    <property type="entry name" value="L-THREONINE ALDOLASE-RELATED"/>
    <property type="match status" value="1"/>
</dbReference>
<feature type="domain" description="Aromatic amino acid beta-eliminating lyase/threonine aldolase" evidence="6">
    <location>
        <begin position="5"/>
        <end position="279"/>
    </location>
</feature>
<comment type="similarity">
    <text evidence="2">Belongs to the threonine aldolase family.</text>
</comment>
<dbReference type="Pfam" id="PF01212">
    <property type="entry name" value="Beta_elim_lyase"/>
    <property type="match status" value="1"/>
</dbReference>
<proteinExistence type="inferred from homology"/>
<dbReference type="InterPro" id="IPR015424">
    <property type="entry name" value="PyrdxlP-dep_Trfase"/>
</dbReference>
<dbReference type="InterPro" id="IPR015422">
    <property type="entry name" value="PyrdxlP-dep_Trfase_small"/>
</dbReference>
<dbReference type="InterPro" id="IPR001597">
    <property type="entry name" value="ArAA_b-elim_lyase/Thr_aldolase"/>
</dbReference>
<dbReference type="SUPFAM" id="SSF53383">
    <property type="entry name" value="PLP-dependent transferases"/>
    <property type="match status" value="1"/>
</dbReference>
<evidence type="ECO:0000259" key="6">
    <source>
        <dbReference type="Pfam" id="PF01212"/>
    </source>
</evidence>
<dbReference type="InterPro" id="IPR015421">
    <property type="entry name" value="PyrdxlP-dep_Trfase_major"/>
</dbReference>
<dbReference type="InterPro" id="IPR023603">
    <property type="entry name" value="Low_specificity_L-TA-like"/>
</dbReference>
<evidence type="ECO:0000313" key="8">
    <source>
        <dbReference type="Proteomes" id="UP000460549"/>
    </source>
</evidence>
<dbReference type="FunFam" id="3.40.640.10:FF:000030">
    <property type="entry name" value="Low-specificity L-threonine aldolase"/>
    <property type="match status" value="1"/>
</dbReference>
<dbReference type="GO" id="GO:0006545">
    <property type="term" value="P:glycine biosynthetic process"/>
    <property type="evidence" value="ECO:0007669"/>
    <property type="project" value="TreeGrafter"/>
</dbReference>
<comment type="caution">
    <text evidence="7">The sequence shown here is derived from an EMBL/GenBank/DDBJ whole genome shotgun (WGS) entry which is preliminary data.</text>
</comment>
<dbReference type="GO" id="GO:0005829">
    <property type="term" value="C:cytosol"/>
    <property type="evidence" value="ECO:0007669"/>
    <property type="project" value="TreeGrafter"/>
</dbReference>
<evidence type="ECO:0000256" key="5">
    <source>
        <dbReference type="PIRSR" id="PIRSR017617-1"/>
    </source>
</evidence>
<evidence type="ECO:0000256" key="1">
    <source>
        <dbReference type="ARBA" id="ARBA00001933"/>
    </source>
</evidence>
<reference evidence="7 8" key="1">
    <citation type="submission" date="2019-08" db="EMBL/GenBank/DDBJ databases">
        <title>In-depth cultivation of the pig gut microbiome towards novel bacterial diversity and tailored functional studies.</title>
        <authorList>
            <person name="Wylensek D."/>
            <person name="Hitch T.C.A."/>
            <person name="Clavel T."/>
        </authorList>
    </citation>
    <scope>NUCLEOTIDE SEQUENCE [LARGE SCALE GENOMIC DNA]</scope>
    <source>
        <strain evidence="7 8">NM-380-WT-3C1</strain>
    </source>
</reference>
<dbReference type="GO" id="GO:0008732">
    <property type="term" value="F:L-allo-threonine aldolase activity"/>
    <property type="evidence" value="ECO:0007669"/>
    <property type="project" value="TreeGrafter"/>
</dbReference>
<dbReference type="Gene3D" id="3.40.640.10">
    <property type="entry name" value="Type I PLP-dependent aspartate aminotransferase-like (Major domain)"/>
    <property type="match status" value="1"/>
</dbReference>
<dbReference type="PIRSF" id="PIRSF017617">
    <property type="entry name" value="Thr_aldolase"/>
    <property type="match status" value="1"/>
</dbReference>
<dbReference type="Gene3D" id="3.90.1150.10">
    <property type="entry name" value="Aspartate Aminotransferase, domain 1"/>
    <property type="match status" value="1"/>
</dbReference>
<evidence type="ECO:0000256" key="2">
    <source>
        <dbReference type="ARBA" id="ARBA00006966"/>
    </source>
</evidence>
<keyword evidence="8" id="KW-1185">Reference proteome</keyword>
<evidence type="ECO:0000313" key="7">
    <source>
        <dbReference type="EMBL" id="MSU06880.1"/>
    </source>
</evidence>
<dbReference type="EMBL" id="VUNN01000019">
    <property type="protein sequence ID" value="MSU06880.1"/>
    <property type="molecule type" value="Genomic_DNA"/>
</dbReference>
<name>A0A7X2PEG9_9SPIO</name>